<dbReference type="Gene3D" id="2.30.30.40">
    <property type="entry name" value="SH3 Domains"/>
    <property type="match status" value="2"/>
</dbReference>
<dbReference type="PROSITE" id="PS50851">
    <property type="entry name" value="CHEW"/>
    <property type="match status" value="3"/>
</dbReference>
<dbReference type="SMART" id="SM00260">
    <property type="entry name" value="CheW"/>
    <property type="match status" value="3"/>
</dbReference>
<dbReference type="Proteomes" id="UP001273531">
    <property type="component" value="Unassembled WGS sequence"/>
</dbReference>
<dbReference type="PANTHER" id="PTHR22617:SF23">
    <property type="entry name" value="CHEMOTAXIS PROTEIN CHEW"/>
    <property type="match status" value="1"/>
</dbReference>
<protein>
    <submittedName>
        <fullName evidence="2">Chemotaxis protein CheW</fullName>
    </submittedName>
</protein>
<organism evidence="2 3">
    <name type="scientific">Sphingomonas agrestis</name>
    <dbReference type="NCBI Taxonomy" id="3080540"/>
    <lineage>
        <taxon>Bacteria</taxon>
        <taxon>Pseudomonadati</taxon>
        <taxon>Pseudomonadota</taxon>
        <taxon>Alphaproteobacteria</taxon>
        <taxon>Sphingomonadales</taxon>
        <taxon>Sphingomonadaceae</taxon>
        <taxon>Sphingomonas</taxon>
    </lineage>
</organism>
<reference evidence="2 3" key="1">
    <citation type="submission" date="2023-10" db="EMBL/GenBank/DDBJ databases">
        <title>Sphingomonas sp. HF-S4 16S ribosomal RNA gene Genome sequencing and assembly.</title>
        <authorList>
            <person name="Lee H."/>
        </authorList>
    </citation>
    <scope>NUCLEOTIDE SEQUENCE [LARGE SCALE GENOMIC DNA]</scope>
    <source>
        <strain evidence="2 3">HF-S4</strain>
    </source>
</reference>
<dbReference type="InterPro" id="IPR036061">
    <property type="entry name" value="CheW-like_dom_sf"/>
</dbReference>
<proteinExistence type="predicted"/>
<evidence type="ECO:0000313" key="2">
    <source>
        <dbReference type="EMBL" id="MDV3456040.1"/>
    </source>
</evidence>
<dbReference type="RefSeq" id="WP_317225240.1">
    <property type="nucleotide sequence ID" value="NZ_JAWJEJ010000001.1"/>
</dbReference>
<dbReference type="InterPro" id="IPR002545">
    <property type="entry name" value="CheW-lke_dom"/>
</dbReference>
<dbReference type="PANTHER" id="PTHR22617">
    <property type="entry name" value="CHEMOTAXIS SENSOR HISTIDINE KINASE-RELATED"/>
    <property type="match status" value="1"/>
</dbReference>
<dbReference type="Pfam" id="PF01584">
    <property type="entry name" value="CheW"/>
    <property type="match status" value="3"/>
</dbReference>
<gene>
    <name evidence="2" type="ORF">RZN05_03530</name>
</gene>
<dbReference type="SUPFAM" id="SSF50341">
    <property type="entry name" value="CheW-like"/>
    <property type="match status" value="3"/>
</dbReference>
<feature type="domain" description="CheW-like" evidence="1">
    <location>
        <begin position="300"/>
        <end position="441"/>
    </location>
</feature>
<sequence length="456" mass="48695">MAGDRLLALEVGDKSFGLPSGIVREVARMPRLARVPHAPPALMGLANIRGAVVPVLSLATLVERPSGGERRVVIVDQGEPIGLAVDQVSTQLDASDLQAIDIAELISNSIPATGVRHSVGSGMSEGELQPELTAETLPLLVFAIGDQEFAVPIAIVEHVLSLPEHITRMPLADPAVVGSTTLDGALLPILSLRTLLALPGTDGKGRVLVVRIGVHRVGLVVDAMRSILRVAEDDIDPVPQVLARGGAEARIQAICRLDGGNRLVSVLAADQLLRDDITARLFQGAERHDMDETVRETQPHEQFLLFRVGDDEFGLPIGAVEEVAMLPAKLTRLPRAPAFVQGVMNLRGQVIPVIDQARRFGAEAAAGRKRRVVVVRIGDLSAGFVVDAVSDVLRVEADALRPAPDLGNAETRVFDRIVNLPEEQRIVLIVSPRELLDRAEQDLLRGISAKGAVSTP</sequence>
<dbReference type="EMBL" id="JAWJEJ010000001">
    <property type="protein sequence ID" value="MDV3456040.1"/>
    <property type="molecule type" value="Genomic_DNA"/>
</dbReference>
<accession>A0ABU3Y3R0</accession>
<evidence type="ECO:0000313" key="3">
    <source>
        <dbReference type="Proteomes" id="UP001273531"/>
    </source>
</evidence>
<dbReference type="Gene3D" id="2.40.50.180">
    <property type="entry name" value="CheA-289, Domain 4"/>
    <property type="match status" value="3"/>
</dbReference>
<evidence type="ECO:0000259" key="1">
    <source>
        <dbReference type="PROSITE" id="PS50851"/>
    </source>
</evidence>
<dbReference type="InterPro" id="IPR039315">
    <property type="entry name" value="CheW"/>
</dbReference>
<name>A0ABU3Y3R0_9SPHN</name>
<keyword evidence="3" id="KW-1185">Reference proteome</keyword>
<feature type="domain" description="CheW-like" evidence="1">
    <location>
        <begin position="136"/>
        <end position="278"/>
    </location>
</feature>
<feature type="domain" description="CheW-like" evidence="1">
    <location>
        <begin position="3"/>
        <end position="143"/>
    </location>
</feature>
<comment type="caution">
    <text evidence="2">The sequence shown here is derived from an EMBL/GenBank/DDBJ whole genome shotgun (WGS) entry which is preliminary data.</text>
</comment>